<reference evidence="11" key="2">
    <citation type="submission" date="2025-08" db="UniProtKB">
        <authorList>
            <consortium name="Ensembl"/>
        </authorList>
    </citation>
    <scope>IDENTIFICATION</scope>
</reference>
<dbReference type="HOGENOM" id="CLU_2782369_0_0_1"/>
<evidence type="ECO:0000313" key="12">
    <source>
        <dbReference type="Proteomes" id="UP000007875"/>
    </source>
</evidence>
<evidence type="ECO:0000256" key="9">
    <source>
        <dbReference type="ARBA" id="ARBA00024016"/>
    </source>
</evidence>
<dbReference type="GO" id="GO:0047804">
    <property type="term" value="F:cysteine-S-conjugate beta-lyase activity"/>
    <property type="evidence" value="ECO:0007669"/>
    <property type="project" value="UniProtKB-EC"/>
</dbReference>
<protein>
    <recommendedName>
        <fullName evidence="4">cysteine-S-conjugate beta-lyase</fullName>
        <ecNumber evidence="4">4.4.1.13</ecNumber>
    </recommendedName>
</protein>
<dbReference type="InParanoid" id="H2YKA2"/>
<dbReference type="OMA" id="DHEDSIW"/>
<reference evidence="12" key="1">
    <citation type="submission" date="2003-08" db="EMBL/GenBank/DDBJ databases">
        <authorList>
            <person name="Birren B."/>
            <person name="Nusbaum C."/>
            <person name="Abebe A."/>
            <person name="Abouelleil A."/>
            <person name="Adekoya E."/>
            <person name="Ait-zahra M."/>
            <person name="Allen N."/>
            <person name="Allen T."/>
            <person name="An P."/>
            <person name="Anderson M."/>
            <person name="Anderson S."/>
            <person name="Arachchi H."/>
            <person name="Armbruster J."/>
            <person name="Bachantsang P."/>
            <person name="Baldwin J."/>
            <person name="Barry A."/>
            <person name="Bayul T."/>
            <person name="Blitshsteyn B."/>
            <person name="Bloom T."/>
            <person name="Blye J."/>
            <person name="Boguslavskiy L."/>
            <person name="Borowsky M."/>
            <person name="Boukhgalter B."/>
            <person name="Brunache A."/>
            <person name="Butler J."/>
            <person name="Calixte N."/>
            <person name="Calvo S."/>
            <person name="Camarata J."/>
            <person name="Campo K."/>
            <person name="Chang J."/>
            <person name="Cheshatsang Y."/>
            <person name="Citroen M."/>
            <person name="Collymore A."/>
            <person name="Considine T."/>
            <person name="Cook A."/>
            <person name="Cooke P."/>
            <person name="Corum B."/>
            <person name="Cuomo C."/>
            <person name="David R."/>
            <person name="Dawoe T."/>
            <person name="Degray S."/>
            <person name="Dodge S."/>
            <person name="Dooley K."/>
            <person name="Dorje P."/>
            <person name="Dorjee K."/>
            <person name="Dorris L."/>
            <person name="Duffey N."/>
            <person name="Dupes A."/>
            <person name="Elkins T."/>
            <person name="Engels R."/>
            <person name="Erickson J."/>
            <person name="Farina A."/>
            <person name="Faro S."/>
            <person name="Ferreira P."/>
            <person name="Fischer H."/>
            <person name="Fitzgerald M."/>
            <person name="Foley K."/>
            <person name="Gage D."/>
            <person name="Galagan J."/>
            <person name="Gearin G."/>
            <person name="Gnerre S."/>
            <person name="Gnirke A."/>
            <person name="Goyette A."/>
            <person name="Graham J."/>
            <person name="Grandbois E."/>
            <person name="Gyaltsen K."/>
            <person name="Hafez N."/>
            <person name="Hagopian D."/>
            <person name="Hagos B."/>
            <person name="Hall J."/>
            <person name="Hatcher B."/>
            <person name="Heller A."/>
            <person name="Higgins H."/>
            <person name="Honan T."/>
            <person name="Horn A."/>
            <person name="Houde N."/>
            <person name="Hughes L."/>
            <person name="Hulme W."/>
            <person name="Husby E."/>
            <person name="Iliev I."/>
            <person name="Jaffe D."/>
            <person name="Jones C."/>
            <person name="Kamal M."/>
            <person name="Kamat A."/>
            <person name="Kamvysselis M."/>
            <person name="Karlsson E."/>
            <person name="Kells C."/>
            <person name="Kieu A."/>
            <person name="Kisner P."/>
            <person name="Kodira C."/>
            <person name="Kulbokas E."/>
            <person name="Labutti K."/>
            <person name="Lama D."/>
            <person name="Landers T."/>
            <person name="Leger J."/>
            <person name="Levine S."/>
            <person name="Lewis D."/>
            <person name="Lewis T."/>
            <person name="Lindblad-toh K."/>
            <person name="Liu X."/>
            <person name="Lokyitsang T."/>
            <person name="Lokyitsang Y."/>
            <person name="Lucien O."/>
            <person name="Lui A."/>
            <person name="Ma L.J."/>
            <person name="Mabbitt R."/>
            <person name="Macdonald J."/>
            <person name="Maclean C."/>
            <person name="Major J."/>
            <person name="Manning J."/>
            <person name="Marabella R."/>
            <person name="Maru K."/>
            <person name="Matthews C."/>
            <person name="Mauceli E."/>
            <person name="Mccarthy M."/>
            <person name="Mcdonough S."/>
            <person name="Mcghee T."/>
            <person name="Meldrim J."/>
            <person name="Meneus L."/>
            <person name="Mesirov J."/>
            <person name="Mihalev A."/>
            <person name="Mihova T."/>
            <person name="Mikkelsen T."/>
            <person name="Mlenga V."/>
            <person name="Moru K."/>
            <person name="Mozes J."/>
            <person name="Mulrain L."/>
            <person name="Munson G."/>
            <person name="Naylor J."/>
            <person name="Newes C."/>
            <person name="Nguyen C."/>
            <person name="Nguyen N."/>
            <person name="Nguyen T."/>
            <person name="Nicol R."/>
            <person name="Nielsen C."/>
            <person name="Nizzari M."/>
            <person name="Norbu C."/>
            <person name="Norbu N."/>
            <person name="O'donnell P."/>
            <person name="Okoawo O."/>
            <person name="O'leary S."/>
            <person name="Omotosho B."/>
            <person name="O'neill K."/>
            <person name="Osman S."/>
            <person name="Parker S."/>
            <person name="Perrin D."/>
            <person name="Phunkhang P."/>
            <person name="Piqani B."/>
            <person name="Purcell S."/>
            <person name="Rachupka T."/>
            <person name="Ramasamy U."/>
            <person name="Rameau R."/>
            <person name="Ray V."/>
            <person name="Raymond C."/>
            <person name="Retta R."/>
            <person name="Richardson S."/>
            <person name="Rise C."/>
            <person name="Rodriguez J."/>
            <person name="Rogers J."/>
            <person name="Rogov P."/>
            <person name="Rutman M."/>
            <person name="Schupbach R."/>
            <person name="Seaman C."/>
            <person name="Settipalli S."/>
            <person name="Sharpe T."/>
            <person name="Sheridan J."/>
            <person name="Sherpa N."/>
            <person name="Shi J."/>
            <person name="Smirnov S."/>
            <person name="Smith C."/>
            <person name="Sougnez C."/>
            <person name="Spencer B."/>
            <person name="Stalker J."/>
            <person name="Stange-thomann N."/>
            <person name="Stavropoulos S."/>
            <person name="Stetson K."/>
            <person name="Stone C."/>
            <person name="Stone S."/>
            <person name="Stubbs M."/>
            <person name="Talamas J."/>
            <person name="Tchuinga P."/>
            <person name="Tenzing P."/>
            <person name="Tesfaye S."/>
            <person name="Theodore J."/>
            <person name="Thoulutsang Y."/>
            <person name="Topham K."/>
            <person name="Towey S."/>
            <person name="Tsamla T."/>
            <person name="Tsomo N."/>
            <person name="Vallee D."/>
            <person name="Vassiliev H."/>
            <person name="Venkataraman V."/>
            <person name="Vinson J."/>
            <person name="Vo A."/>
            <person name="Wade C."/>
            <person name="Wang S."/>
            <person name="Wangchuk T."/>
            <person name="Wangdi T."/>
            <person name="Whittaker C."/>
            <person name="Wilkinson J."/>
            <person name="Wu Y."/>
            <person name="Wyman D."/>
            <person name="Yadav S."/>
            <person name="Yang S."/>
            <person name="Yang X."/>
            <person name="Yeager S."/>
            <person name="Yee E."/>
            <person name="Young G."/>
            <person name="Zainoun J."/>
            <person name="Zembeck L."/>
            <person name="Zimmer A."/>
            <person name="Zody M."/>
            <person name="Lander E."/>
        </authorList>
    </citation>
    <scope>NUCLEOTIDE SEQUENCE [LARGE SCALE GENOMIC DNA]</scope>
</reference>
<keyword evidence="5" id="KW-0032">Aminotransferase</keyword>
<evidence type="ECO:0000256" key="4">
    <source>
        <dbReference type="ARBA" id="ARBA00012224"/>
    </source>
</evidence>
<organism evidence="11 12">
    <name type="scientific">Ciona savignyi</name>
    <name type="common">Pacific transparent sea squirt</name>
    <dbReference type="NCBI Taxonomy" id="51511"/>
    <lineage>
        <taxon>Eukaryota</taxon>
        <taxon>Metazoa</taxon>
        <taxon>Chordata</taxon>
        <taxon>Tunicata</taxon>
        <taxon>Ascidiacea</taxon>
        <taxon>Phlebobranchia</taxon>
        <taxon>Cionidae</taxon>
        <taxon>Ciona</taxon>
    </lineage>
</organism>
<evidence type="ECO:0000256" key="2">
    <source>
        <dbReference type="ARBA" id="ARBA00007441"/>
    </source>
</evidence>
<dbReference type="GO" id="GO:0016212">
    <property type="term" value="F:kynurenine-oxoglutarate transaminase activity"/>
    <property type="evidence" value="ECO:0007669"/>
    <property type="project" value="TreeGrafter"/>
</dbReference>
<evidence type="ECO:0000256" key="3">
    <source>
        <dbReference type="ARBA" id="ARBA00011738"/>
    </source>
</evidence>
<evidence type="ECO:0000256" key="8">
    <source>
        <dbReference type="ARBA" id="ARBA00023239"/>
    </source>
</evidence>
<proteinExistence type="inferred from homology"/>
<dbReference type="GO" id="GO:0005739">
    <property type="term" value="C:mitochondrion"/>
    <property type="evidence" value="ECO:0007669"/>
    <property type="project" value="TreeGrafter"/>
</dbReference>
<comment type="subunit">
    <text evidence="3">Homodimer.</text>
</comment>
<evidence type="ECO:0000313" key="11">
    <source>
        <dbReference type="Ensembl" id="ENSCSAVP00000005754.1"/>
    </source>
</evidence>
<dbReference type="InterPro" id="IPR051326">
    <property type="entry name" value="Kynurenine-oxoglutarate_AT"/>
</dbReference>
<dbReference type="InterPro" id="IPR015424">
    <property type="entry name" value="PyrdxlP-dep_Trfase"/>
</dbReference>
<dbReference type="GO" id="GO:0070189">
    <property type="term" value="P:kynurenine metabolic process"/>
    <property type="evidence" value="ECO:0007669"/>
    <property type="project" value="UniProtKB-ARBA"/>
</dbReference>
<dbReference type="Gene3D" id="3.90.1150.10">
    <property type="entry name" value="Aspartate Aminotransferase, domain 1"/>
    <property type="match status" value="1"/>
</dbReference>
<evidence type="ECO:0000256" key="10">
    <source>
        <dbReference type="ARBA" id="ARBA00049325"/>
    </source>
</evidence>
<dbReference type="PANTHER" id="PTHR43807:SF20">
    <property type="entry name" value="FI04487P"/>
    <property type="match status" value="1"/>
</dbReference>
<keyword evidence="8" id="KW-0456">Lyase</keyword>
<dbReference type="eggNOG" id="KOG0257">
    <property type="taxonomic scope" value="Eukaryota"/>
</dbReference>
<comment type="catalytic activity">
    <reaction evidence="10">
        <text>an S-substituted L-cysteine + H2O = a thiol + pyruvate + NH4(+)</text>
        <dbReference type="Rhea" id="RHEA:18121"/>
        <dbReference type="ChEBI" id="CHEBI:15361"/>
        <dbReference type="ChEBI" id="CHEBI:15377"/>
        <dbReference type="ChEBI" id="CHEBI:28938"/>
        <dbReference type="ChEBI" id="CHEBI:29256"/>
        <dbReference type="ChEBI" id="CHEBI:58717"/>
        <dbReference type="EC" id="4.4.1.13"/>
    </reaction>
    <physiologicalReaction direction="left-to-right" evidence="10">
        <dbReference type="Rhea" id="RHEA:18122"/>
    </physiologicalReaction>
</comment>
<dbReference type="SUPFAM" id="SSF53383">
    <property type="entry name" value="PLP-dependent transferases"/>
    <property type="match status" value="1"/>
</dbReference>
<evidence type="ECO:0000256" key="1">
    <source>
        <dbReference type="ARBA" id="ARBA00001933"/>
    </source>
</evidence>
<dbReference type="Ensembl" id="ENSCSAVT00000005829.1">
    <property type="protein sequence ID" value="ENSCSAVP00000005754.1"/>
    <property type="gene ID" value="ENSCSAVG00000003430.1"/>
</dbReference>
<dbReference type="PANTHER" id="PTHR43807">
    <property type="entry name" value="FI04487P"/>
    <property type="match status" value="1"/>
</dbReference>
<comment type="similarity">
    <text evidence="2">Belongs to the class-I pyridoxal-phosphate-dependent aminotransferase family.</text>
</comment>
<keyword evidence="6" id="KW-0808">Transferase</keyword>
<name>H2YKA2_CIOSA</name>
<dbReference type="EC" id="4.4.1.13" evidence="4"/>
<keyword evidence="12" id="KW-1185">Reference proteome</keyword>
<keyword evidence="7" id="KW-0663">Pyridoxal phosphate</keyword>
<evidence type="ECO:0000256" key="5">
    <source>
        <dbReference type="ARBA" id="ARBA00022576"/>
    </source>
</evidence>
<dbReference type="AlphaFoldDB" id="H2YKA2"/>
<sequence>MVFNISPAKRIEGIDKNVWIEFTTLAAEHKAVNLGQGFPDFSPPTYLKEILSKLVVNGDEMMNQYTRGF</sequence>
<evidence type="ECO:0000256" key="6">
    <source>
        <dbReference type="ARBA" id="ARBA00022679"/>
    </source>
</evidence>
<dbReference type="Proteomes" id="UP000007875">
    <property type="component" value="Unassembled WGS sequence"/>
</dbReference>
<comment type="pathway">
    <text evidence="9">Amino-acid degradation; L-kynurenine degradation; kynurenate from L-kynurenine: step 1/2.</text>
</comment>
<dbReference type="STRING" id="51511.ENSCSAVP00000005754"/>
<comment type="cofactor">
    <cofactor evidence="1">
        <name>pyridoxal 5'-phosphate</name>
        <dbReference type="ChEBI" id="CHEBI:597326"/>
    </cofactor>
</comment>
<dbReference type="GeneTree" id="ENSGT00940000155827"/>
<evidence type="ECO:0000256" key="7">
    <source>
        <dbReference type="ARBA" id="ARBA00022898"/>
    </source>
</evidence>
<dbReference type="InterPro" id="IPR015422">
    <property type="entry name" value="PyrdxlP-dep_Trfase_small"/>
</dbReference>
<dbReference type="FunFam" id="3.90.1150.10:FF:000275">
    <property type="entry name" value="kynurenine--oxoglutarate transaminase 1"/>
    <property type="match status" value="1"/>
</dbReference>
<reference evidence="11" key="3">
    <citation type="submission" date="2025-09" db="UniProtKB">
        <authorList>
            <consortium name="Ensembl"/>
        </authorList>
    </citation>
    <scope>IDENTIFICATION</scope>
</reference>
<accession>H2YKA2</accession>